<dbReference type="FunFam" id="3.10.250.10:FF:000007">
    <property type="entry name" value="Soluble scavenger receptor cysteine-rich domain-containing protein SSC5D"/>
    <property type="match status" value="1"/>
</dbReference>
<dbReference type="InterPro" id="IPR001190">
    <property type="entry name" value="SRCR"/>
</dbReference>
<dbReference type="FunFam" id="3.10.250.10:FF:000016">
    <property type="entry name" value="Scavenger receptor cysteine-rich protein type 12"/>
    <property type="match status" value="1"/>
</dbReference>
<dbReference type="PROSITE" id="PS50287">
    <property type="entry name" value="SRCR_2"/>
    <property type="match status" value="2"/>
</dbReference>
<dbReference type="GO" id="GO:0031638">
    <property type="term" value="P:zymogen activation"/>
    <property type="evidence" value="ECO:0007669"/>
    <property type="project" value="TreeGrafter"/>
</dbReference>
<keyword evidence="9 15" id="KW-1015">Disulfide bond</keyword>
<name>A0A851Y4I1_EOLRO</name>
<keyword evidence="11" id="KW-0325">Glycoprotein</keyword>
<evidence type="ECO:0000256" key="12">
    <source>
        <dbReference type="ARBA" id="ARBA00058074"/>
    </source>
</evidence>
<dbReference type="SUPFAM" id="SSF56487">
    <property type="entry name" value="SRCR-like"/>
    <property type="match status" value="2"/>
</dbReference>
<evidence type="ECO:0000256" key="11">
    <source>
        <dbReference type="ARBA" id="ARBA00023180"/>
    </source>
</evidence>
<evidence type="ECO:0000256" key="13">
    <source>
        <dbReference type="ARBA" id="ARBA00064153"/>
    </source>
</evidence>
<reference evidence="17" key="1">
    <citation type="submission" date="2019-09" db="EMBL/GenBank/DDBJ databases">
        <title>Bird 10,000 Genomes (B10K) Project - Family phase.</title>
        <authorList>
            <person name="Zhang G."/>
        </authorList>
    </citation>
    <scope>NUCLEOTIDE SEQUENCE</scope>
    <source>
        <strain evidence="17">B10K-DU-025-06</strain>
        <tissue evidence="17">Mixed tissue sample</tissue>
    </source>
</reference>
<dbReference type="EMBL" id="WBNI01006069">
    <property type="protein sequence ID" value="NXD74444.1"/>
    <property type="molecule type" value="Genomic_DNA"/>
</dbReference>
<protein>
    <recommendedName>
        <fullName evidence="14">Soluble scavenger receptor cysteine-rich domain-containing protein SSC5D</fullName>
    </recommendedName>
</protein>
<keyword evidence="5" id="KW-0732">Signal</keyword>
<dbReference type="PANTHER" id="PTHR48071">
    <property type="entry name" value="SRCR DOMAIN-CONTAINING PROTEIN"/>
    <property type="match status" value="1"/>
</dbReference>
<sequence length="155" mass="16199">RCAGRVEVFHRQQWGTVCDDGWDVQDAAVVCRQLGCGAALSAQGLAAFGQGSGPIWLDGVSCLGMEATLPGCPAKPWGQHACNHMEDAGVVCAAPIPCCFPGSGIASSPRLRLVGALSECSGRVEVFYGDKWGTICDDNWDLRDAAVVCRVLGCG</sequence>
<dbReference type="Pfam" id="PF00530">
    <property type="entry name" value="SRCR"/>
    <property type="match status" value="2"/>
</dbReference>
<evidence type="ECO:0000256" key="8">
    <source>
        <dbReference type="ARBA" id="ARBA00023136"/>
    </source>
</evidence>
<dbReference type="PRINTS" id="PR00258">
    <property type="entry name" value="SPERACTRCPTR"/>
</dbReference>
<keyword evidence="6" id="KW-0677">Repeat</keyword>
<keyword evidence="4" id="KW-0812">Transmembrane</keyword>
<evidence type="ECO:0000256" key="4">
    <source>
        <dbReference type="ARBA" id="ARBA00022692"/>
    </source>
</evidence>
<organism evidence="17 18">
    <name type="scientific">Eolophus roseicapilla</name>
    <name type="common">Galah cockatoo</name>
    <name type="synonym">Cacatua roseicapilla</name>
    <dbReference type="NCBI Taxonomy" id="176039"/>
    <lineage>
        <taxon>Eukaryota</taxon>
        <taxon>Metazoa</taxon>
        <taxon>Chordata</taxon>
        <taxon>Craniata</taxon>
        <taxon>Vertebrata</taxon>
        <taxon>Euteleostomi</taxon>
        <taxon>Archelosauria</taxon>
        <taxon>Archosauria</taxon>
        <taxon>Dinosauria</taxon>
        <taxon>Saurischia</taxon>
        <taxon>Theropoda</taxon>
        <taxon>Coelurosauria</taxon>
        <taxon>Aves</taxon>
        <taxon>Neognathae</taxon>
        <taxon>Neoaves</taxon>
        <taxon>Telluraves</taxon>
        <taxon>Australaves</taxon>
        <taxon>Psittaciformes</taxon>
        <taxon>Cacatuidae</taxon>
        <taxon>Eolophus</taxon>
    </lineage>
</organism>
<evidence type="ECO:0000313" key="17">
    <source>
        <dbReference type="EMBL" id="NXD74444.1"/>
    </source>
</evidence>
<dbReference type="PANTHER" id="PTHR48071:SF15">
    <property type="entry name" value="SRCR DOMAIN-CONTAINING PROTEIN"/>
    <property type="match status" value="1"/>
</dbReference>
<evidence type="ECO:0000256" key="1">
    <source>
        <dbReference type="ARBA" id="ARBA00004167"/>
    </source>
</evidence>
<evidence type="ECO:0000313" key="18">
    <source>
        <dbReference type="Proteomes" id="UP000637704"/>
    </source>
</evidence>
<feature type="disulfide bond" evidence="15">
    <location>
        <begin position="31"/>
        <end position="92"/>
    </location>
</feature>
<dbReference type="GO" id="GO:0005886">
    <property type="term" value="C:plasma membrane"/>
    <property type="evidence" value="ECO:0007669"/>
    <property type="project" value="TreeGrafter"/>
</dbReference>
<feature type="non-terminal residue" evidence="17">
    <location>
        <position position="1"/>
    </location>
</feature>
<evidence type="ECO:0000256" key="9">
    <source>
        <dbReference type="ARBA" id="ARBA00023157"/>
    </source>
</evidence>
<dbReference type="InterPro" id="IPR036772">
    <property type="entry name" value="SRCR-like_dom_sf"/>
</dbReference>
<dbReference type="Gene3D" id="3.10.250.10">
    <property type="entry name" value="SRCR-like domain"/>
    <property type="match status" value="2"/>
</dbReference>
<dbReference type="Proteomes" id="UP000637704">
    <property type="component" value="Unassembled WGS sequence"/>
</dbReference>
<evidence type="ECO:0000256" key="15">
    <source>
        <dbReference type="PROSITE-ProRule" id="PRU00196"/>
    </source>
</evidence>
<comment type="caution">
    <text evidence="17">The sequence shown here is derived from an EMBL/GenBank/DDBJ whole genome shotgun (WGS) entry which is preliminary data.</text>
</comment>
<keyword evidence="8" id="KW-0472">Membrane</keyword>
<proteinExistence type="predicted"/>
<evidence type="ECO:0000256" key="5">
    <source>
        <dbReference type="ARBA" id="ARBA00022729"/>
    </source>
</evidence>
<feature type="domain" description="SRCR" evidence="16">
    <location>
        <begin position="111"/>
        <end position="155"/>
    </location>
</feature>
<comment type="subcellular location">
    <subcellularLocation>
        <location evidence="1">Membrane</location>
        <topology evidence="1">Single-pass membrane protein</topology>
    </subcellularLocation>
    <subcellularLocation>
        <location evidence="2">Secreted</location>
    </subcellularLocation>
</comment>
<feature type="disulfide bond" evidence="15">
    <location>
        <begin position="18"/>
        <end position="82"/>
    </location>
</feature>
<evidence type="ECO:0000256" key="10">
    <source>
        <dbReference type="ARBA" id="ARBA00023170"/>
    </source>
</evidence>
<comment type="subunit">
    <text evidence="13">Interacts with LGALS1 and laminin.</text>
</comment>
<comment type="function">
    <text evidence="12">Binds to extracellular matrix proteins. Binds to pathogen-associated molecular patterns (PAMPs) present on the cell walls of Gram-positive and Gram-negative bacteria and fungi, behaving as a pattern recognition receptor (PRR). Induces bacterial and fungal aggregation and subsequent inhibition of PAMP-induced cytokine release. Does not possess intrinsic bactericidal activity. May play a role in the innate defense and homeostasis of certain epithelial surfaces.</text>
</comment>
<gene>
    <name evidence="17" type="primary">Dmbt1_7</name>
    <name evidence="17" type="ORF">EOLROS_R11642</name>
</gene>
<dbReference type="SMART" id="SM00202">
    <property type="entry name" value="SR"/>
    <property type="match status" value="1"/>
</dbReference>
<keyword evidence="18" id="KW-1185">Reference proteome</keyword>
<feature type="domain" description="SRCR" evidence="16">
    <location>
        <begin position="1"/>
        <end position="93"/>
    </location>
</feature>
<keyword evidence="10" id="KW-0675">Receptor</keyword>
<evidence type="ECO:0000256" key="14">
    <source>
        <dbReference type="ARBA" id="ARBA00069168"/>
    </source>
</evidence>
<feature type="disulfide bond" evidence="15">
    <location>
        <begin position="62"/>
        <end position="72"/>
    </location>
</feature>
<evidence type="ECO:0000259" key="16">
    <source>
        <dbReference type="PROSITE" id="PS50287"/>
    </source>
</evidence>
<evidence type="ECO:0000256" key="7">
    <source>
        <dbReference type="ARBA" id="ARBA00022989"/>
    </source>
</evidence>
<evidence type="ECO:0000256" key="6">
    <source>
        <dbReference type="ARBA" id="ARBA00022737"/>
    </source>
</evidence>
<accession>A0A851Y4I1</accession>
<keyword evidence="3" id="KW-0964">Secreted</keyword>
<comment type="caution">
    <text evidence="15">Lacks conserved residue(s) required for the propagation of feature annotation.</text>
</comment>
<feature type="non-terminal residue" evidence="17">
    <location>
        <position position="155"/>
    </location>
</feature>
<evidence type="ECO:0000256" key="3">
    <source>
        <dbReference type="ARBA" id="ARBA00022525"/>
    </source>
</evidence>
<dbReference type="AlphaFoldDB" id="A0A851Y4I1"/>
<evidence type="ECO:0000256" key="2">
    <source>
        <dbReference type="ARBA" id="ARBA00004613"/>
    </source>
</evidence>
<keyword evidence="7" id="KW-1133">Transmembrane helix</keyword>
<dbReference type="GO" id="GO:0004252">
    <property type="term" value="F:serine-type endopeptidase activity"/>
    <property type="evidence" value="ECO:0007669"/>
    <property type="project" value="TreeGrafter"/>
</dbReference>